<evidence type="ECO:0000259" key="13">
    <source>
        <dbReference type="PROSITE" id="PS52019"/>
    </source>
</evidence>
<dbReference type="Gene3D" id="3.40.47.10">
    <property type="match status" value="1"/>
</dbReference>
<dbReference type="SMART" id="SM00826">
    <property type="entry name" value="PKS_DH"/>
    <property type="match status" value="1"/>
</dbReference>
<dbReference type="Proteomes" id="UP000029964">
    <property type="component" value="Unassembled WGS sequence"/>
</dbReference>
<dbReference type="PANTHER" id="PTHR43775">
    <property type="entry name" value="FATTY ACID SYNTHASE"/>
    <property type="match status" value="1"/>
</dbReference>
<evidence type="ECO:0000313" key="14">
    <source>
        <dbReference type="EMBL" id="KFH43187.1"/>
    </source>
</evidence>
<dbReference type="CDD" id="cd02440">
    <property type="entry name" value="AdoMet_MTases"/>
    <property type="match status" value="1"/>
</dbReference>
<dbReference type="GO" id="GO:0006633">
    <property type="term" value="P:fatty acid biosynthetic process"/>
    <property type="evidence" value="ECO:0007669"/>
    <property type="project" value="TreeGrafter"/>
</dbReference>
<dbReference type="InterPro" id="IPR016035">
    <property type="entry name" value="Acyl_Trfase/lysoPLipase"/>
</dbReference>
<feature type="domain" description="PKS/mFAS DH" evidence="13">
    <location>
        <begin position="971"/>
        <end position="1257"/>
    </location>
</feature>
<dbReference type="Pfam" id="PF22621">
    <property type="entry name" value="CurL-like_PKS_C"/>
    <property type="match status" value="1"/>
</dbReference>
<accession>A0A086T1F5</accession>
<dbReference type="Gene3D" id="3.10.129.110">
    <property type="entry name" value="Polyketide synthase dehydratase"/>
    <property type="match status" value="1"/>
</dbReference>
<dbReference type="SUPFAM" id="SSF55048">
    <property type="entry name" value="Probable ACP-binding domain of malonyl-CoA ACP transacylase"/>
    <property type="match status" value="1"/>
</dbReference>
<feature type="compositionally biased region" description="Basic and acidic residues" evidence="10">
    <location>
        <begin position="463"/>
        <end position="474"/>
    </location>
</feature>
<dbReference type="InterPro" id="IPR013968">
    <property type="entry name" value="PKS_KR"/>
</dbReference>
<keyword evidence="6" id="KW-0560">Oxidoreductase</keyword>
<dbReference type="InterPro" id="IPR049551">
    <property type="entry name" value="PKS_DH_C"/>
</dbReference>
<keyword evidence="3" id="KW-0489">Methyltransferase</keyword>
<feature type="domain" description="Carrier" evidence="11">
    <location>
        <begin position="2456"/>
        <end position="2541"/>
    </location>
</feature>
<dbReference type="GO" id="GO:0016491">
    <property type="term" value="F:oxidoreductase activity"/>
    <property type="evidence" value="ECO:0007669"/>
    <property type="project" value="UniProtKB-KW"/>
</dbReference>
<name>A0A086T1F5_HAPC1</name>
<evidence type="ECO:0000256" key="9">
    <source>
        <dbReference type="PROSITE-ProRule" id="PRU01363"/>
    </source>
</evidence>
<dbReference type="STRING" id="857340.A0A086T1F5"/>
<protein>
    <submittedName>
        <fullName evidence="14">Lovastatin nonaketide synthase-like protein</fullName>
    </submittedName>
</protein>
<dbReference type="InterPro" id="IPR014043">
    <property type="entry name" value="Acyl_transferase_dom"/>
</dbReference>
<dbReference type="InterPro" id="IPR020807">
    <property type="entry name" value="PKS_DH"/>
</dbReference>
<dbReference type="InterPro" id="IPR016039">
    <property type="entry name" value="Thiolase-like"/>
</dbReference>
<feature type="active site" description="Proton acceptor; for dehydratase activity" evidence="9">
    <location>
        <position position="1003"/>
    </location>
</feature>
<dbReference type="Gene3D" id="3.40.50.720">
    <property type="entry name" value="NAD(P)-binding Rossmann-like Domain"/>
    <property type="match status" value="2"/>
</dbReference>
<feature type="region of interest" description="Disordered" evidence="10">
    <location>
        <begin position="446"/>
        <end position="514"/>
    </location>
</feature>
<dbReference type="InterPro" id="IPR014030">
    <property type="entry name" value="Ketoacyl_synth_N"/>
</dbReference>
<dbReference type="GO" id="GO:0032259">
    <property type="term" value="P:methylation"/>
    <property type="evidence" value="ECO:0007669"/>
    <property type="project" value="UniProtKB-KW"/>
</dbReference>
<dbReference type="GO" id="GO:0008168">
    <property type="term" value="F:methyltransferase activity"/>
    <property type="evidence" value="ECO:0007669"/>
    <property type="project" value="UniProtKB-KW"/>
</dbReference>
<dbReference type="OrthoDB" id="5129394at2759"/>
<dbReference type="InterPro" id="IPR029063">
    <property type="entry name" value="SAM-dependent_MTases_sf"/>
</dbReference>
<dbReference type="InterPro" id="IPR057326">
    <property type="entry name" value="KR_dom"/>
</dbReference>
<evidence type="ECO:0000259" key="12">
    <source>
        <dbReference type="PROSITE" id="PS52004"/>
    </source>
</evidence>
<dbReference type="InterPro" id="IPR049900">
    <property type="entry name" value="PKS_mFAS_DH"/>
</dbReference>
<dbReference type="SMART" id="SM00822">
    <property type="entry name" value="PKS_KR"/>
    <property type="match status" value="1"/>
</dbReference>
<sequence length="2566" mass="280933">MLPASSSSASIAMSPTQPNFDPVAIIGIGLRLPGGISTPDAFWDQLINKKDGKCRVPCDRYNVDAFHGDKVKQQNVATEYGYFLDHVNLKSFDASFFASKRSEIEVTDPQQRLLLEVVWECMESAGQGGLRGTNTGVYVGVFGEDWHNMLHRDEQVYTAYRVLSAGDYALANRLSYEFDLRGPSMTIRTACSASLSGLHLACQALQNGDCETAVVAGSSIIMEPSMTMDMSYQGVLSPTGSCKTFDAAADGFARGEAVNALLIKPIDKALRDGDPIRAVIRSTAVNSDGRTSHLGSPSTESQETLIRRAYQVAGIDDVAQTAFFECHGTGTAVGDPLEAAAVGNVFGDRGVYIGSVKPNVGHGEGASGITSVIKGVLALENNVLPPNINFTTPNPKISFQKHKLVVPVEPVQWPEDRQQRVSVNSFGIGGANAHVILDSAESFGVSRRSEKPNGVTIYTNGAGRDESKKVENEPVHNGTPEASISDKEHPDIPNGASAEADGSTCNGNPDTDTRWPLLLPASASNTKSLQARQEDLREYIKSHPGGLNDLAYTVALRRRHFTHRSFCIVEDGPVESLEFSAPERATQTTAREGSIAYVFTGQGAQWAGMARSLIRGSGLFRNDIREMDKVLQELLQPPEWTIEGLLTSEGDDTDVISQPEFSQPLCTAIQIALVNFMKRCGVYPSAVVGHSSGEIAAAYTAGILTIGEAILCAYFRGLVTKTFSRQGSMAAIGLGYQEVQSYLAEGAEIACENSPSSVTISGDSRAVEKTLEAVNAKDGEVFQRLLHVNVAYHSKHMKEVGESYEALLRPHLSQTPLPKPVVPLYSTVSGTLANPDTSFGSAYWRSNLESPVLFHGAVSRMLAEMPQVLTIIEVGPHAALQGPLRQIFKIKCSQSPPQYLPTLLRGNDGIRSVLSTVGQLYSRGYDIDFAFINPPGSLLHDLPTYPWDHSQEFWKESRVSEAWRLRKHPHHELLGSRCPESSHLQPIWRNIFHQSDIPWLSDHKVGTHAVFPCAGYIAMMGEAIRQVSECEAYIIRNLTVKSALVLPDDETIEIMTTVRPARVTERTSSKNWYEMAISTFNGSLWVENCVAQGRAGGEGEADAKRPTRAISPQKRHISSGYFYDHMNYLGIRYGPRFQCLKDISADTETYLATASLSNEGEEQEADYPVHPTVIDSCLQLHGVAGCKGISRHMDSLVLPVEIRRITVFSGGQNLLAEARLDPGDGTGSAVATDSRDNRVVLSLEETKGVPFETGDRPESKHPLDLGRLEWLPHIDYLAPELLLRRGASKRELLDLMDKITILGVLKTLDTIKALEEEPTGHLAMYVSWLERERENMAQRNRQTLIDESAEWCSLSSDRWTDLMDTFMQQVDASGDVEASNVARMIHDASQHQAVVALFRGETSPLEVMLADDRLADLYRLQSRAVDNSDFFHLSGHARPTMKILEIGAGTGGATDRALSALVTKDGVRLFSQYVYTDISAGFLSSAKERLKDVKGLEYKTLNIEKDPAEQGFELGSFDLVIASNVLHATSSLKDSLCHVRSLLRPGGRLYLEELPKPLVKLGPSFIMGRLSGWWVGDKDGRPDEPYISVQQWDDKLREAGFSGTDTAVTDDDFPYWTSAHITSTAITNAGSPKPEAVVFLYKDCKTEFAQELASMFQADGVDVHWQCIRDEGADRTVKHVISTIDLEGPFFDDISEGDYKYFISYLSSLGGRGLLWLTRPAQVQCTDPGYGVVNGLSRTIRVELLVDFWTVELEDLTTASAKAASAISRQFWAREPLKHGGDTEYWVGQEGTVHVGRYHWTSLPSALEPDLPKTDPKQLMIDQYGMLDSLRWVQQEPKPVGSNEVELDIHCVGLNFKDVMAAMGLVPMPKDALGFEATGIVKQVGSAISHVQAGDRVFAISTGLFATQKVLPGRAVFKMPETLTFEEAATMPIVYATVIYALINLGQLRKGQSILIHSGTGGVGQAAITISQMLGAEIFVTVGSVEKINYLVENHGIQQERIFDSHSTSFLDGVLNATGGRGVDVVLNSLSGELLHASWECVAKFGKMLEIGKRDILEHGRLALDLFHNNRTFYGIDLSELLLERPDTIQSLTDQLLKLASENDIRPIRPIHTFPAQKISEAARFMKKGEHIGKIVITMPDNPADIPATKVNCGRLLSDTATYLVVGGLGGLGRSVTRWMVEKGARNFCFLSPSAGAQDKHRVFLDEIRSQGCRAVAVSGSVAEMADVLKAIEASPSRIAGVLQMSMVLRDLPVLKMGHADFRAAHDCKVKGTWNLHNAFLNTDLDFFILMSSISASVGHPGQANYSSANSFLDSFAQYRQGLGLACSVINLGGMEGVGFLSERPAKLNQYRAFGLYMLQEHHLVESIQLALKHRNVPAVDRATPKSSSLSAASFRNSNQFVVGLNTSKPLSDPTNRTLYKGDIRVSLYNNLVSAEQGGGGRDESARELLTQLEMDPQRLYEPDILRRVSLELGRTLFSFLLLPEEDLDITLTLSSIGIDSLVSIEIRNWWRRMLGMDITVLQIMNAGTIEGLGKLAIAGLKKKYGVSEKGEEDADTEQSGDGGQP</sequence>
<evidence type="ECO:0000256" key="3">
    <source>
        <dbReference type="ARBA" id="ARBA00022603"/>
    </source>
</evidence>
<proteinExistence type="predicted"/>
<dbReference type="SMART" id="SM00827">
    <property type="entry name" value="PKS_AT"/>
    <property type="match status" value="1"/>
</dbReference>
<dbReference type="Pfam" id="PF00698">
    <property type="entry name" value="Acyl_transf_1"/>
    <property type="match status" value="1"/>
</dbReference>
<dbReference type="CDD" id="cd05195">
    <property type="entry name" value="enoyl_red"/>
    <property type="match status" value="1"/>
</dbReference>
<dbReference type="InterPro" id="IPR009081">
    <property type="entry name" value="PP-bd_ACP"/>
</dbReference>
<dbReference type="GO" id="GO:0004312">
    <property type="term" value="F:fatty acid synthase activity"/>
    <property type="evidence" value="ECO:0007669"/>
    <property type="project" value="TreeGrafter"/>
</dbReference>
<dbReference type="Pfam" id="PF00109">
    <property type="entry name" value="ketoacyl-synt"/>
    <property type="match status" value="1"/>
</dbReference>
<dbReference type="Gene3D" id="1.10.1200.10">
    <property type="entry name" value="ACP-like"/>
    <property type="match status" value="1"/>
</dbReference>
<dbReference type="HOGENOM" id="CLU_000022_31_1_1"/>
<dbReference type="InterPro" id="IPR020843">
    <property type="entry name" value="ER"/>
</dbReference>
<dbReference type="SMART" id="SM00829">
    <property type="entry name" value="PKS_ER"/>
    <property type="match status" value="1"/>
</dbReference>
<dbReference type="InterPro" id="IPR042104">
    <property type="entry name" value="PKS_dehydratase_sf"/>
</dbReference>
<dbReference type="InterPro" id="IPR036736">
    <property type="entry name" value="ACP-like_sf"/>
</dbReference>
<dbReference type="EMBL" id="JPKY01000075">
    <property type="protein sequence ID" value="KFH43187.1"/>
    <property type="molecule type" value="Genomic_DNA"/>
</dbReference>
<dbReference type="SMART" id="SM00823">
    <property type="entry name" value="PKS_PP"/>
    <property type="match status" value="1"/>
</dbReference>
<evidence type="ECO:0000256" key="4">
    <source>
        <dbReference type="ARBA" id="ARBA00022679"/>
    </source>
</evidence>
<dbReference type="Gene3D" id="3.90.180.10">
    <property type="entry name" value="Medium-chain alcohol dehydrogenases, catalytic domain"/>
    <property type="match status" value="1"/>
</dbReference>
<dbReference type="InterPro" id="IPR032821">
    <property type="entry name" value="PKS_assoc"/>
</dbReference>
<evidence type="ECO:0000256" key="2">
    <source>
        <dbReference type="ARBA" id="ARBA00022553"/>
    </source>
</evidence>
<feature type="domain" description="Ketosynthase family 3 (KS3)" evidence="12">
    <location>
        <begin position="20"/>
        <end position="439"/>
    </location>
</feature>
<dbReference type="GO" id="GO:0044550">
    <property type="term" value="P:secondary metabolite biosynthetic process"/>
    <property type="evidence" value="ECO:0007669"/>
    <property type="project" value="TreeGrafter"/>
</dbReference>
<dbReference type="InterPro" id="IPR016036">
    <property type="entry name" value="Malonyl_transacylase_ACP-bd"/>
</dbReference>
<dbReference type="SUPFAM" id="SSF53335">
    <property type="entry name" value="S-adenosyl-L-methionine-dependent methyltransferases"/>
    <property type="match status" value="1"/>
</dbReference>
<evidence type="ECO:0000256" key="1">
    <source>
        <dbReference type="ARBA" id="ARBA00022450"/>
    </source>
</evidence>
<dbReference type="SUPFAM" id="SSF47336">
    <property type="entry name" value="ACP-like"/>
    <property type="match status" value="1"/>
</dbReference>
<evidence type="ECO:0000256" key="8">
    <source>
        <dbReference type="ARBA" id="ARBA00023315"/>
    </source>
</evidence>
<dbReference type="Pfam" id="PF16197">
    <property type="entry name" value="KAsynt_C_assoc"/>
    <property type="match status" value="1"/>
</dbReference>
<evidence type="ECO:0000313" key="15">
    <source>
        <dbReference type="Proteomes" id="UP000029964"/>
    </source>
</evidence>
<dbReference type="GO" id="GO:0031177">
    <property type="term" value="F:phosphopantetheine binding"/>
    <property type="evidence" value="ECO:0007669"/>
    <property type="project" value="InterPro"/>
</dbReference>
<dbReference type="PROSITE" id="PS50075">
    <property type="entry name" value="CARRIER"/>
    <property type="match status" value="1"/>
</dbReference>
<evidence type="ECO:0000259" key="11">
    <source>
        <dbReference type="PROSITE" id="PS50075"/>
    </source>
</evidence>
<feature type="region of interest" description="N-terminal hotdog fold" evidence="9">
    <location>
        <begin position="971"/>
        <end position="1100"/>
    </location>
</feature>
<evidence type="ECO:0000256" key="5">
    <source>
        <dbReference type="ARBA" id="ARBA00022857"/>
    </source>
</evidence>
<dbReference type="Pfam" id="PF21089">
    <property type="entry name" value="PKS_DH_N"/>
    <property type="match status" value="1"/>
</dbReference>
<dbReference type="InterPro" id="IPR013154">
    <property type="entry name" value="ADH-like_N"/>
</dbReference>
<feature type="active site" description="Proton donor; for dehydratase activity" evidence="9">
    <location>
        <position position="1175"/>
    </location>
</feature>
<keyword evidence="2" id="KW-0597">Phosphoprotein</keyword>
<evidence type="ECO:0000256" key="7">
    <source>
        <dbReference type="ARBA" id="ARBA00023268"/>
    </source>
</evidence>
<reference evidence="15" key="1">
    <citation type="journal article" date="2014" name="Genome Announc.">
        <title>Genome sequence and annotation of Acremonium chrysogenum, producer of the beta-lactam antibiotic cephalosporin C.</title>
        <authorList>
            <person name="Terfehr D."/>
            <person name="Dahlmann T.A."/>
            <person name="Specht T."/>
            <person name="Zadra I."/>
            <person name="Kuernsteiner H."/>
            <person name="Kueck U."/>
        </authorList>
    </citation>
    <scope>NUCLEOTIDE SEQUENCE [LARGE SCALE GENOMIC DNA]</scope>
    <source>
        <strain evidence="15">ATCC 11550 / CBS 779.69 / DSM 880 / IAM 14645 / JCM 23072 / IMI 49137</strain>
    </source>
</reference>
<keyword evidence="15" id="KW-1185">Reference proteome</keyword>
<dbReference type="InterPro" id="IPR020841">
    <property type="entry name" value="PKS_Beta-ketoAc_synthase_dom"/>
</dbReference>
<dbReference type="GO" id="GO:1901336">
    <property type="term" value="P:lactone biosynthetic process"/>
    <property type="evidence" value="ECO:0007669"/>
    <property type="project" value="UniProtKB-ARBA"/>
</dbReference>
<dbReference type="Pfam" id="PF13602">
    <property type="entry name" value="ADH_zinc_N_2"/>
    <property type="match status" value="1"/>
</dbReference>
<dbReference type="Gene3D" id="3.40.366.10">
    <property type="entry name" value="Malonyl-Coenzyme A Acyl Carrier Protein, domain 2"/>
    <property type="match status" value="1"/>
</dbReference>
<dbReference type="Pfam" id="PF00550">
    <property type="entry name" value="PP-binding"/>
    <property type="match status" value="1"/>
</dbReference>
<dbReference type="Pfam" id="PF08242">
    <property type="entry name" value="Methyltransf_12"/>
    <property type="match status" value="1"/>
</dbReference>
<keyword evidence="7" id="KW-0511">Multifunctional enzyme</keyword>
<feature type="region of interest" description="Disordered" evidence="10">
    <location>
        <begin position="2546"/>
        <end position="2566"/>
    </location>
</feature>
<dbReference type="InterPro" id="IPR014031">
    <property type="entry name" value="Ketoacyl_synth_C"/>
</dbReference>
<gene>
    <name evidence="14" type="ORF">ACRE_060650</name>
</gene>
<evidence type="ECO:0000256" key="6">
    <source>
        <dbReference type="ARBA" id="ARBA00023002"/>
    </source>
</evidence>
<dbReference type="Pfam" id="PF02801">
    <property type="entry name" value="Ketoacyl-synt_C"/>
    <property type="match status" value="1"/>
</dbReference>
<dbReference type="Gene3D" id="3.40.50.150">
    <property type="entry name" value="Vaccinia Virus protein VP39"/>
    <property type="match status" value="1"/>
</dbReference>
<dbReference type="InterPro" id="IPR036291">
    <property type="entry name" value="NAD(P)-bd_dom_sf"/>
</dbReference>
<evidence type="ECO:0000256" key="10">
    <source>
        <dbReference type="SAM" id="MobiDB-lite"/>
    </source>
</evidence>
<dbReference type="SUPFAM" id="SSF53901">
    <property type="entry name" value="Thiolase-like"/>
    <property type="match status" value="1"/>
</dbReference>
<dbReference type="Pfam" id="PF14765">
    <property type="entry name" value="PS-DH"/>
    <property type="match status" value="1"/>
</dbReference>
<dbReference type="Gene3D" id="3.30.70.3290">
    <property type="match status" value="1"/>
</dbReference>
<dbReference type="SUPFAM" id="SSF50129">
    <property type="entry name" value="GroES-like"/>
    <property type="match status" value="1"/>
</dbReference>
<feature type="region of interest" description="C-terminal hotdog fold" evidence="9">
    <location>
        <begin position="1114"/>
        <end position="1257"/>
    </location>
</feature>
<dbReference type="InterPro" id="IPR020806">
    <property type="entry name" value="PKS_PP-bd"/>
</dbReference>
<comment type="caution">
    <text evidence="14">The sequence shown here is derived from an EMBL/GenBank/DDBJ whole genome shotgun (WGS) entry which is preliminary data.</text>
</comment>
<dbReference type="InterPro" id="IPR050091">
    <property type="entry name" value="PKS_NRPS_Biosynth_Enz"/>
</dbReference>
<keyword evidence="1" id="KW-0596">Phosphopantetheine</keyword>
<dbReference type="Pfam" id="PF08240">
    <property type="entry name" value="ADH_N"/>
    <property type="match status" value="1"/>
</dbReference>
<dbReference type="InterPro" id="IPR013217">
    <property type="entry name" value="Methyltransf_12"/>
</dbReference>
<keyword evidence="4" id="KW-0808">Transferase</keyword>
<dbReference type="SUPFAM" id="SSF52151">
    <property type="entry name" value="FabD/lysophospholipase-like"/>
    <property type="match status" value="1"/>
</dbReference>
<dbReference type="InterPro" id="IPR001227">
    <property type="entry name" value="Ac_transferase_dom_sf"/>
</dbReference>
<dbReference type="PROSITE" id="PS52019">
    <property type="entry name" value="PKS_MFAS_DH"/>
    <property type="match status" value="1"/>
</dbReference>
<dbReference type="CDD" id="cd00833">
    <property type="entry name" value="PKS"/>
    <property type="match status" value="1"/>
</dbReference>
<organism evidence="14 15">
    <name type="scientific">Hapsidospora chrysogenum (strain ATCC 11550 / CBS 779.69 / DSM 880 / IAM 14645 / JCM 23072 / IMI 49137)</name>
    <name type="common">Acremonium chrysogenum</name>
    <dbReference type="NCBI Taxonomy" id="857340"/>
    <lineage>
        <taxon>Eukaryota</taxon>
        <taxon>Fungi</taxon>
        <taxon>Dikarya</taxon>
        <taxon>Ascomycota</taxon>
        <taxon>Pezizomycotina</taxon>
        <taxon>Sordariomycetes</taxon>
        <taxon>Hypocreomycetidae</taxon>
        <taxon>Hypocreales</taxon>
        <taxon>Bionectriaceae</taxon>
        <taxon>Hapsidospora</taxon>
    </lineage>
</organism>
<keyword evidence="5" id="KW-0521">NADP</keyword>
<dbReference type="SUPFAM" id="SSF51735">
    <property type="entry name" value="NAD(P)-binding Rossmann-fold domains"/>
    <property type="match status" value="2"/>
</dbReference>
<dbReference type="FunFam" id="3.40.50.720:FF:000209">
    <property type="entry name" value="Polyketide synthase Pks12"/>
    <property type="match status" value="1"/>
</dbReference>
<dbReference type="InterPro" id="IPR011032">
    <property type="entry name" value="GroES-like_sf"/>
</dbReference>
<dbReference type="PANTHER" id="PTHR43775:SF49">
    <property type="entry name" value="SYNTHASE, PUTATIVE (JCVI)-RELATED"/>
    <property type="match status" value="1"/>
</dbReference>
<dbReference type="Pfam" id="PF08659">
    <property type="entry name" value="KR"/>
    <property type="match status" value="1"/>
</dbReference>
<dbReference type="SMART" id="SM00825">
    <property type="entry name" value="PKS_KS"/>
    <property type="match status" value="1"/>
</dbReference>
<dbReference type="PROSITE" id="PS52004">
    <property type="entry name" value="KS3_2"/>
    <property type="match status" value="1"/>
</dbReference>
<dbReference type="InterPro" id="IPR049552">
    <property type="entry name" value="PKS_DH_N"/>
</dbReference>
<keyword evidence="8" id="KW-0012">Acyltransferase</keyword>